<proteinExistence type="evidence at transcript level"/>
<evidence type="ECO:0000256" key="3">
    <source>
        <dbReference type="ARBA" id="ARBA00022679"/>
    </source>
</evidence>
<protein>
    <recommendedName>
        <fullName evidence="8">Fringe-like glycosyltransferase domain-containing protein</fullName>
    </recommendedName>
</protein>
<keyword evidence="7" id="KW-0472">Membrane</keyword>
<keyword evidence="4" id="KW-0812">Transmembrane</keyword>
<dbReference type="InterPro" id="IPR003378">
    <property type="entry name" value="Fringe-like_glycosylTrfase"/>
</dbReference>
<evidence type="ECO:0000313" key="9">
    <source>
        <dbReference type="EMBL" id="BAM19895.1"/>
    </source>
</evidence>
<dbReference type="GO" id="GO:0016020">
    <property type="term" value="C:membrane"/>
    <property type="evidence" value="ECO:0007669"/>
    <property type="project" value="UniProtKB-SubCell"/>
</dbReference>
<dbReference type="Pfam" id="PF02434">
    <property type="entry name" value="Fringe"/>
    <property type="match status" value="1"/>
</dbReference>
<organism evidence="9">
    <name type="scientific">Papilio xuthus</name>
    <name type="common">Asian swallowtail butterfly</name>
    <dbReference type="NCBI Taxonomy" id="66420"/>
    <lineage>
        <taxon>Eukaryota</taxon>
        <taxon>Metazoa</taxon>
        <taxon>Ecdysozoa</taxon>
        <taxon>Arthropoda</taxon>
        <taxon>Hexapoda</taxon>
        <taxon>Insecta</taxon>
        <taxon>Pterygota</taxon>
        <taxon>Neoptera</taxon>
        <taxon>Endopterygota</taxon>
        <taxon>Lepidoptera</taxon>
        <taxon>Glossata</taxon>
        <taxon>Ditrysia</taxon>
        <taxon>Papilionoidea</taxon>
        <taxon>Papilionidae</taxon>
        <taxon>Papilioninae</taxon>
        <taxon>Papilio</taxon>
    </lineage>
</organism>
<evidence type="ECO:0000256" key="2">
    <source>
        <dbReference type="ARBA" id="ARBA00022676"/>
    </source>
</evidence>
<sequence length="110" mass="12305">MAILNRVVDMIEDMPNIQWIFLADDDTILGVQRLCEVLSCYRGGAALTLLGERYGYGYGKRETAAKGYDYITGGGGHSGQCGRGACTAHLRLRRAQRTRRHDTRRLRQAT</sequence>
<keyword evidence="5" id="KW-0735">Signal-anchor</keyword>
<dbReference type="AlphaFoldDB" id="I4DPQ5"/>
<evidence type="ECO:0000256" key="7">
    <source>
        <dbReference type="ARBA" id="ARBA00023136"/>
    </source>
</evidence>
<dbReference type="Gene3D" id="3.90.550.50">
    <property type="match status" value="1"/>
</dbReference>
<accession>I4DPQ5</accession>
<evidence type="ECO:0000256" key="1">
    <source>
        <dbReference type="ARBA" id="ARBA00004606"/>
    </source>
</evidence>
<keyword evidence="3" id="KW-0808">Transferase</keyword>
<name>I4DPQ5_PAPXU</name>
<dbReference type="EMBL" id="AK403721">
    <property type="protein sequence ID" value="BAM19895.1"/>
    <property type="molecule type" value="mRNA"/>
</dbReference>
<keyword evidence="2" id="KW-0328">Glycosyltransferase</keyword>
<keyword evidence="6" id="KW-1133">Transmembrane helix</keyword>
<evidence type="ECO:0000256" key="4">
    <source>
        <dbReference type="ARBA" id="ARBA00022692"/>
    </source>
</evidence>
<evidence type="ECO:0000256" key="6">
    <source>
        <dbReference type="ARBA" id="ARBA00022989"/>
    </source>
</evidence>
<reference evidence="9" key="1">
    <citation type="journal article" date="2012" name="BMC Biol.">
        <title>Comprehensive microarray-based analysis for stage-specific larval camouflage pattern-associated genes in the swallowtail butterfly, Papilio xuthus.</title>
        <authorList>
            <person name="Futahashi R."/>
            <person name="Shirataki H."/>
            <person name="Narita T."/>
            <person name="Mita K."/>
            <person name="Fujiwara H."/>
        </authorList>
    </citation>
    <scope>NUCLEOTIDE SEQUENCE</scope>
    <source>
        <tissue evidence="9">Epidermis</tissue>
    </source>
</reference>
<evidence type="ECO:0000256" key="5">
    <source>
        <dbReference type="ARBA" id="ARBA00022968"/>
    </source>
</evidence>
<comment type="subcellular location">
    <subcellularLocation>
        <location evidence="1">Membrane</location>
        <topology evidence="1">Single-pass type II membrane protein</topology>
    </subcellularLocation>
</comment>
<evidence type="ECO:0000259" key="8">
    <source>
        <dbReference type="Pfam" id="PF02434"/>
    </source>
</evidence>
<feature type="domain" description="Fringe-like glycosyltransferase" evidence="8">
    <location>
        <begin position="16"/>
        <end position="76"/>
    </location>
</feature>
<dbReference type="GO" id="GO:0016757">
    <property type="term" value="F:glycosyltransferase activity"/>
    <property type="evidence" value="ECO:0007669"/>
    <property type="project" value="UniProtKB-KW"/>
</dbReference>